<dbReference type="Pfam" id="PF12697">
    <property type="entry name" value="Abhydrolase_6"/>
    <property type="match status" value="1"/>
</dbReference>
<dbReference type="OrthoDB" id="9773549at2"/>
<evidence type="ECO:0000313" key="2">
    <source>
        <dbReference type="EMBL" id="ADD43871.1"/>
    </source>
</evidence>
<dbReference type="KEGG" id="sna:Snas_4222"/>
<name>D3Q2D8_STANL</name>
<dbReference type="GO" id="GO:0016787">
    <property type="term" value="F:hydrolase activity"/>
    <property type="evidence" value="ECO:0007669"/>
    <property type="project" value="UniProtKB-KW"/>
</dbReference>
<dbReference type="Proteomes" id="UP000000844">
    <property type="component" value="Chromosome"/>
</dbReference>
<dbReference type="InterPro" id="IPR029058">
    <property type="entry name" value="AB_hydrolase_fold"/>
</dbReference>
<accession>D3Q2D8</accession>
<dbReference type="InterPro" id="IPR052897">
    <property type="entry name" value="Sec-Metab_Biosynth_Hydrolase"/>
</dbReference>
<dbReference type="SUPFAM" id="SSF53474">
    <property type="entry name" value="alpha/beta-Hydrolases"/>
    <property type="match status" value="1"/>
</dbReference>
<dbReference type="AlphaFoldDB" id="D3Q2D8"/>
<dbReference type="RefSeq" id="WP_013019442.1">
    <property type="nucleotide sequence ID" value="NC_013947.1"/>
</dbReference>
<evidence type="ECO:0000313" key="3">
    <source>
        <dbReference type="Proteomes" id="UP000000844"/>
    </source>
</evidence>
<sequence>MNSTNTPTLVLIHGAWHDGRAWDDTAEHLRAQGYEVHTPTVAGHGPDGDRTTTLDGAVDSIVEYIEENDLTNVALVGHSLGGVYISQAAPRIADRLSRLVFLVAFVLSDGESLYDVLPEALRDNLLNSTNDDGVIPPDYAFVRNGFMSTADEAATREVFAELSPQGDTTFSVRVDQSGFETLVADGEVGISYIDVSGDVLLGPDGWYSAFGERLGAGVRVIRVAGESHDLMHTDPAECAEAIIAAARD</sequence>
<dbReference type="InterPro" id="IPR000073">
    <property type="entry name" value="AB_hydrolase_1"/>
</dbReference>
<dbReference type="PANTHER" id="PTHR37017">
    <property type="entry name" value="AB HYDROLASE-1 DOMAIN-CONTAINING PROTEIN-RELATED"/>
    <property type="match status" value="1"/>
</dbReference>
<evidence type="ECO:0000259" key="1">
    <source>
        <dbReference type="Pfam" id="PF12697"/>
    </source>
</evidence>
<dbReference type="HOGENOM" id="CLU_046066_3_1_11"/>
<dbReference type="Gene3D" id="3.40.50.1820">
    <property type="entry name" value="alpha/beta hydrolase"/>
    <property type="match status" value="1"/>
</dbReference>
<dbReference type="eggNOG" id="COG0596">
    <property type="taxonomic scope" value="Bacteria"/>
</dbReference>
<organism evidence="2 3">
    <name type="scientific">Stackebrandtia nassauensis (strain DSM 44728 / CIP 108903 / NRRL B-16338 / NBRC 102104 / LLR-40K-21)</name>
    <dbReference type="NCBI Taxonomy" id="446470"/>
    <lineage>
        <taxon>Bacteria</taxon>
        <taxon>Bacillati</taxon>
        <taxon>Actinomycetota</taxon>
        <taxon>Actinomycetes</taxon>
        <taxon>Glycomycetales</taxon>
        <taxon>Glycomycetaceae</taxon>
        <taxon>Stackebrandtia</taxon>
    </lineage>
</organism>
<reference evidence="2 3" key="1">
    <citation type="journal article" date="2009" name="Stand. Genomic Sci.">
        <title>Complete genome sequence of Stackebrandtia nassauensis type strain (LLR-40K-21).</title>
        <authorList>
            <person name="Munk C."/>
            <person name="Lapidus A."/>
            <person name="Copeland A."/>
            <person name="Jando M."/>
            <person name="Mayilraj S."/>
            <person name="Glavina Del Rio T."/>
            <person name="Nolan M."/>
            <person name="Chen F."/>
            <person name="Lucas S."/>
            <person name="Tice H."/>
            <person name="Cheng J.F."/>
            <person name="Han C."/>
            <person name="Detter J.C."/>
            <person name="Bruce D."/>
            <person name="Goodwin L."/>
            <person name="Chain P."/>
            <person name="Pitluck S."/>
            <person name="Goker M."/>
            <person name="Ovchinikova G."/>
            <person name="Pati A."/>
            <person name="Ivanova N."/>
            <person name="Mavromatis K."/>
            <person name="Chen A."/>
            <person name="Palaniappan K."/>
            <person name="Land M."/>
            <person name="Hauser L."/>
            <person name="Chang Y.J."/>
            <person name="Jeffries C.D."/>
            <person name="Bristow J."/>
            <person name="Eisen J.A."/>
            <person name="Markowitz V."/>
            <person name="Hugenholtz P."/>
            <person name="Kyrpides N.C."/>
            <person name="Klenk H.P."/>
        </authorList>
    </citation>
    <scope>NUCLEOTIDE SEQUENCE [LARGE SCALE GENOMIC DNA]</scope>
    <source>
        <strain evidence="3">DSM 44728 / CIP 108903 / NRRL B-16338 / NBRC 102104 / LLR-40K-21</strain>
    </source>
</reference>
<protein>
    <submittedName>
        <fullName evidence="2">Alpha/beta hydrolase fold protein</fullName>
    </submittedName>
</protein>
<dbReference type="PANTHER" id="PTHR37017:SF11">
    <property type="entry name" value="ESTERASE_LIPASE_THIOESTERASE DOMAIN-CONTAINING PROTEIN"/>
    <property type="match status" value="1"/>
</dbReference>
<keyword evidence="3" id="KW-1185">Reference proteome</keyword>
<dbReference type="EMBL" id="CP001778">
    <property type="protein sequence ID" value="ADD43871.1"/>
    <property type="molecule type" value="Genomic_DNA"/>
</dbReference>
<gene>
    <name evidence="2" type="ordered locus">Snas_4222</name>
</gene>
<proteinExistence type="predicted"/>
<dbReference type="STRING" id="446470.Snas_4222"/>
<feature type="domain" description="AB hydrolase-1" evidence="1">
    <location>
        <begin position="9"/>
        <end position="241"/>
    </location>
</feature>
<keyword evidence="2" id="KW-0378">Hydrolase</keyword>
<dbReference type="ESTHER" id="stanl-d3q2d8">
    <property type="family name" value="HNLyase_Bact"/>
</dbReference>